<dbReference type="AlphaFoldDB" id="A0A062UDV5"/>
<reference evidence="4 5" key="1">
    <citation type="journal article" date="2014" name="Antonie Van Leeuwenhoek">
        <title>Hyphomonas beringensis sp. nov. and Hyphomonas chukchiensis sp. nov., isolated from surface seawater of the Bering Sea and Chukchi Sea.</title>
        <authorList>
            <person name="Li C."/>
            <person name="Lai Q."/>
            <person name="Li G."/>
            <person name="Dong C."/>
            <person name="Wang J."/>
            <person name="Liao Y."/>
            <person name="Shao Z."/>
        </authorList>
    </citation>
    <scope>NUCLEOTIDE SEQUENCE [LARGE SCALE GENOMIC DNA]</scope>
    <source>
        <strain evidence="4 5">25B14_1</strain>
    </source>
</reference>
<dbReference type="STRING" id="1280946.HY29_14765"/>
<comment type="caution">
    <text evidence="4">The sequence shown here is derived from an EMBL/GenBank/DDBJ whole genome shotgun (WGS) entry which is preliminary data.</text>
</comment>
<proteinExistence type="predicted"/>
<dbReference type="PANTHER" id="PTHR36504:SF1">
    <property type="entry name" value="LIPOPOLYSACCHARIDE EXPORT SYSTEM PROTEIN LPTA"/>
    <property type="match status" value="1"/>
</dbReference>
<dbReference type="Proteomes" id="UP000027037">
    <property type="component" value="Unassembled WGS sequence"/>
</dbReference>
<gene>
    <name evidence="4" type="ORF">HY29_14765</name>
</gene>
<dbReference type="RefSeq" id="WP_034796330.1">
    <property type="nucleotide sequence ID" value="NZ_AWFF01000039.1"/>
</dbReference>
<protein>
    <recommendedName>
        <fullName evidence="3">Organic solvent tolerance-like N-terminal domain-containing protein</fullName>
    </recommendedName>
</protein>
<organism evidence="4 5">
    <name type="scientific">Hyphomonas beringensis</name>
    <dbReference type="NCBI Taxonomy" id="1280946"/>
    <lineage>
        <taxon>Bacteria</taxon>
        <taxon>Pseudomonadati</taxon>
        <taxon>Pseudomonadota</taxon>
        <taxon>Alphaproteobacteria</taxon>
        <taxon>Hyphomonadales</taxon>
        <taxon>Hyphomonadaceae</taxon>
        <taxon>Hyphomonas</taxon>
    </lineage>
</organism>
<keyword evidence="1 2" id="KW-0732">Signal</keyword>
<dbReference type="InterPro" id="IPR052037">
    <property type="entry name" value="LPS_export_LptA"/>
</dbReference>
<dbReference type="InterPro" id="IPR005653">
    <property type="entry name" value="OstA-like_N"/>
</dbReference>
<keyword evidence="5" id="KW-1185">Reference proteome</keyword>
<evidence type="ECO:0000256" key="2">
    <source>
        <dbReference type="SAM" id="SignalP"/>
    </source>
</evidence>
<sequence length="175" mass="18550">MALNKVLVALTALTAMAMPAAAQISSQGGPIYLNSERTESLERERKVLLIGNVDIQQGDARLRADTVTLIFAERAAAEDSASGGLGGGFGQIQTMLAEGNVFYITPEMKAKGNRGSYDAASDTITMTGNIALMRERDVAEGEVLTVEVGKRRTTLDGGNGRTRMVIEPENKSSGN</sequence>
<feature type="signal peptide" evidence="2">
    <location>
        <begin position="1"/>
        <end position="22"/>
    </location>
</feature>
<dbReference type="GO" id="GO:0015920">
    <property type="term" value="P:lipopolysaccharide transport"/>
    <property type="evidence" value="ECO:0007669"/>
    <property type="project" value="TreeGrafter"/>
</dbReference>
<dbReference type="GO" id="GO:0030288">
    <property type="term" value="C:outer membrane-bounded periplasmic space"/>
    <property type="evidence" value="ECO:0007669"/>
    <property type="project" value="TreeGrafter"/>
</dbReference>
<dbReference type="Gene3D" id="2.60.450.10">
    <property type="entry name" value="Lipopolysaccharide (LPS) transport protein A like domain"/>
    <property type="match status" value="1"/>
</dbReference>
<dbReference type="OrthoDB" id="7171889at2"/>
<evidence type="ECO:0000259" key="3">
    <source>
        <dbReference type="Pfam" id="PF03968"/>
    </source>
</evidence>
<dbReference type="EMBL" id="AWFF01000039">
    <property type="protein sequence ID" value="KCZ54295.1"/>
    <property type="molecule type" value="Genomic_DNA"/>
</dbReference>
<evidence type="ECO:0000256" key="1">
    <source>
        <dbReference type="ARBA" id="ARBA00022729"/>
    </source>
</evidence>
<evidence type="ECO:0000313" key="5">
    <source>
        <dbReference type="Proteomes" id="UP000027037"/>
    </source>
</evidence>
<accession>A0A062UDV5</accession>
<dbReference type="PATRIC" id="fig|1280946.3.peg.1963"/>
<name>A0A062UDV5_9PROT</name>
<dbReference type="GO" id="GO:0017089">
    <property type="term" value="F:glycolipid transfer activity"/>
    <property type="evidence" value="ECO:0007669"/>
    <property type="project" value="TreeGrafter"/>
</dbReference>
<dbReference type="eggNOG" id="COG1934">
    <property type="taxonomic scope" value="Bacteria"/>
</dbReference>
<dbReference type="GO" id="GO:0009279">
    <property type="term" value="C:cell outer membrane"/>
    <property type="evidence" value="ECO:0007669"/>
    <property type="project" value="TreeGrafter"/>
</dbReference>
<dbReference type="Pfam" id="PF03968">
    <property type="entry name" value="LptD_N"/>
    <property type="match status" value="1"/>
</dbReference>
<feature type="domain" description="Organic solvent tolerance-like N-terminal" evidence="3">
    <location>
        <begin position="34"/>
        <end position="148"/>
    </location>
</feature>
<dbReference type="PANTHER" id="PTHR36504">
    <property type="entry name" value="LIPOPOLYSACCHARIDE EXPORT SYSTEM PROTEIN LPTA"/>
    <property type="match status" value="1"/>
</dbReference>
<feature type="chain" id="PRO_5001619212" description="Organic solvent tolerance-like N-terminal domain-containing protein" evidence="2">
    <location>
        <begin position="23"/>
        <end position="175"/>
    </location>
</feature>
<evidence type="ECO:0000313" key="4">
    <source>
        <dbReference type="EMBL" id="KCZ54295.1"/>
    </source>
</evidence>